<feature type="active site" description="Proton donor/acceptor" evidence="2">
    <location>
        <position position="87"/>
    </location>
</feature>
<evidence type="ECO:0000313" key="7">
    <source>
        <dbReference type="Proteomes" id="UP001221519"/>
    </source>
</evidence>
<dbReference type="PANTHER" id="PTHR46517:SF1">
    <property type="entry name" value="FRUCTOSE-2,6-BISPHOSPHATASE TIGAR"/>
    <property type="match status" value="1"/>
</dbReference>
<reference evidence="4 7" key="1">
    <citation type="submission" date="2023-02" db="EMBL/GenBank/DDBJ databases">
        <title>Pathogen: clinical or host-associated sample.</title>
        <authorList>
            <person name="Hergert J."/>
            <person name="Casey R."/>
            <person name="Wagner J."/>
            <person name="Young E.L."/>
            <person name="Oakeson K.F."/>
        </authorList>
    </citation>
    <scope>NUCLEOTIDE SEQUENCE</scope>
    <source>
        <strain evidence="5 7">2022CK-00829</strain>
        <strain evidence="4">2022CK-00830</strain>
    </source>
</reference>
<dbReference type="Pfam" id="PF00300">
    <property type="entry name" value="His_Phos_1"/>
    <property type="match status" value="1"/>
</dbReference>
<feature type="binding site" evidence="3">
    <location>
        <begin position="11"/>
        <end position="18"/>
    </location>
    <ligand>
        <name>substrate</name>
    </ligand>
</feature>
<evidence type="ECO:0000256" key="2">
    <source>
        <dbReference type="PIRSR" id="PIRSR613078-1"/>
    </source>
</evidence>
<protein>
    <submittedName>
        <fullName evidence="4">Histidine phosphatase family protein</fullName>
    </submittedName>
</protein>
<dbReference type="GO" id="GO:0005829">
    <property type="term" value="C:cytosol"/>
    <property type="evidence" value="ECO:0007669"/>
    <property type="project" value="TreeGrafter"/>
</dbReference>
<feature type="active site" description="Tele-phosphohistidine intermediate" evidence="2">
    <location>
        <position position="12"/>
    </location>
</feature>
<evidence type="ECO:0000256" key="1">
    <source>
        <dbReference type="ARBA" id="ARBA00022801"/>
    </source>
</evidence>
<sequence>MNTGLDLYLVRHGRTLWNIEKRYLGHTDVPLLNSTVSELKPLKLQMEHEGLVFQYVFISDLTRTMQTLQIIAPHLVGTAVMDHRIREYHFGDWEGSTYDMLKDNPAYRSWIDHPERITPPGAEHFTVFEQRISQFVESRLLPILVKKDGMEPSTGHTQLDMAYPKVLIVTHGGVIRQLVSAYVQDRDFNSVMPGPGEMQVLRLRLQVDQLSGEIVN</sequence>
<dbReference type="EMBL" id="CP118101">
    <property type="protein sequence ID" value="WDH83908.1"/>
    <property type="molecule type" value="Genomic_DNA"/>
</dbReference>
<proteinExistence type="predicted"/>
<feature type="binding site" evidence="3">
    <location>
        <position position="63"/>
    </location>
    <ligand>
        <name>substrate</name>
    </ligand>
</feature>
<dbReference type="Proteomes" id="UP001221519">
    <property type="component" value="Chromosome"/>
</dbReference>
<dbReference type="InterPro" id="IPR013078">
    <property type="entry name" value="His_Pase_superF_clade-1"/>
</dbReference>
<dbReference type="InterPro" id="IPR029033">
    <property type="entry name" value="His_PPase_superfam"/>
</dbReference>
<evidence type="ECO:0000256" key="3">
    <source>
        <dbReference type="PIRSR" id="PIRSR613078-2"/>
    </source>
</evidence>
<dbReference type="EMBL" id="CP118108">
    <property type="protein sequence ID" value="WDI03562.1"/>
    <property type="molecule type" value="Genomic_DNA"/>
</dbReference>
<evidence type="ECO:0000313" key="5">
    <source>
        <dbReference type="EMBL" id="WDI03562.1"/>
    </source>
</evidence>
<evidence type="ECO:0000313" key="4">
    <source>
        <dbReference type="EMBL" id="WDH83908.1"/>
    </source>
</evidence>
<dbReference type="SMART" id="SM00855">
    <property type="entry name" value="PGAM"/>
    <property type="match status" value="1"/>
</dbReference>
<dbReference type="PIRSF" id="PIRSF000709">
    <property type="entry name" value="6PFK_2-Ptase"/>
    <property type="match status" value="1"/>
</dbReference>
<keyword evidence="7" id="KW-1185">Reference proteome</keyword>
<name>A0AAX3N2N3_9BACL</name>
<dbReference type="InterPro" id="IPR051695">
    <property type="entry name" value="Phosphoglycerate_Mutase"/>
</dbReference>
<organism evidence="4 6">
    <name type="scientific">Paenibacillus urinalis</name>
    <dbReference type="NCBI Taxonomy" id="521520"/>
    <lineage>
        <taxon>Bacteria</taxon>
        <taxon>Bacillati</taxon>
        <taxon>Bacillota</taxon>
        <taxon>Bacilli</taxon>
        <taxon>Bacillales</taxon>
        <taxon>Paenibacillaceae</taxon>
        <taxon>Paenibacillus</taxon>
    </lineage>
</organism>
<gene>
    <name evidence="4" type="ORF">PUW23_06740</name>
    <name evidence="5" type="ORF">PUW25_06265</name>
</gene>
<accession>A0AAX3N2N3</accession>
<evidence type="ECO:0000313" key="6">
    <source>
        <dbReference type="Proteomes" id="UP001220962"/>
    </source>
</evidence>
<dbReference type="Proteomes" id="UP001220962">
    <property type="component" value="Chromosome"/>
</dbReference>
<keyword evidence="1" id="KW-0378">Hydrolase</keyword>
<dbReference type="GO" id="GO:0043456">
    <property type="term" value="P:regulation of pentose-phosphate shunt"/>
    <property type="evidence" value="ECO:0007669"/>
    <property type="project" value="TreeGrafter"/>
</dbReference>
<dbReference type="Gene3D" id="3.40.50.1240">
    <property type="entry name" value="Phosphoglycerate mutase-like"/>
    <property type="match status" value="1"/>
</dbReference>
<dbReference type="CDD" id="cd07067">
    <property type="entry name" value="HP_PGM_like"/>
    <property type="match status" value="1"/>
</dbReference>
<dbReference type="RefSeq" id="WP_052511979.1">
    <property type="nucleotide sequence ID" value="NZ_CP118101.1"/>
</dbReference>
<dbReference type="GO" id="GO:0045820">
    <property type="term" value="P:negative regulation of glycolytic process"/>
    <property type="evidence" value="ECO:0007669"/>
    <property type="project" value="TreeGrafter"/>
</dbReference>
<dbReference type="SUPFAM" id="SSF53254">
    <property type="entry name" value="Phosphoglycerate mutase-like"/>
    <property type="match status" value="1"/>
</dbReference>
<dbReference type="AlphaFoldDB" id="A0AAX3N2N3"/>
<dbReference type="PANTHER" id="PTHR46517">
    <property type="entry name" value="FRUCTOSE-2,6-BISPHOSPHATASE TIGAR"/>
    <property type="match status" value="1"/>
</dbReference>
<dbReference type="GO" id="GO:0004331">
    <property type="term" value="F:fructose-2,6-bisphosphate 2-phosphatase activity"/>
    <property type="evidence" value="ECO:0007669"/>
    <property type="project" value="TreeGrafter"/>
</dbReference>